<comment type="caution">
    <text evidence="1">The sequence shown here is derived from an EMBL/GenBank/DDBJ whole genome shotgun (WGS) entry which is preliminary data.</text>
</comment>
<dbReference type="EMBL" id="QJKJ01000326">
    <property type="protein sequence ID" value="RDY13187.1"/>
    <property type="molecule type" value="Genomic_DNA"/>
</dbReference>
<organism evidence="1 2">
    <name type="scientific">Mucuna pruriens</name>
    <name type="common">Velvet bean</name>
    <name type="synonym">Dolichos pruriens</name>
    <dbReference type="NCBI Taxonomy" id="157652"/>
    <lineage>
        <taxon>Eukaryota</taxon>
        <taxon>Viridiplantae</taxon>
        <taxon>Streptophyta</taxon>
        <taxon>Embryophyta</taxon>
        <taxon>Tracheophyta</taxon>
        <taxon>Spermatophyta</taxon>
        <taxon>Magnoliopsida</taxon>
        <taxon>eudicotyledons</taxon>
        <taxon>Gunneridae</taxon>
        <taxon>Pentapetalae</taxon>
        <taxon>rosids</taxon>
        <taxon>fabids</taxon>
        <taxon>Fabales</taxon>
        <taxon>Fabaceae</taxon>
        <taxon>Papilionoideae</taxon>
        <taxon>50 kb inversion clade</taxon>
        <taxon>NPAAA clade</taxon>
        <taxon>indigoferoid/millettioid clade</taxon>
        <taxon>Phaseoleae</taxon>
        <taxon>Mucuna</taxon>
    </lineage>
</organism>
<dbReference type="AlphaFoldDB" id="A0A371IDQ9"/>
<dbReference type="Proteomes" id="UP000257109">
    <property type="component" value="Unassembled WGS sequence"/>
</dbReference>
<gene>
    <name evidence="1" type="ORF">CR513_01930</name>
</gene>
<reference evidence="1" key="1">
    <citation type="submission" date="2018-05" db="EMBL/GenBank/DDBJ databases">
        <title>Draft genome of Mucuna pruriens seed.</title>
        <authorList>
            <person name="Nnadi N.E."/>
            <person name="Vos R."/>
            <person name="Hasami M.H."/>
            <person name="Devisetty U.K."/>
            <person name="Aguiy J.C."/>
        </authorList>
    </citation>
    <scope>NUCLEOTIDE SEQUENCE [LARGE SCALE GENOMIC DNA]</scope>
    <source>
        <strain evidence="1">JCA_2017</strain>
    </source>
</reference>
<sequence length="175" mass="18231">MANTLTTFSSMLQVNKGQEMTIHVRHQTRWHTANSWTRTNWPYKNGYHGGGNSNSLGLFGGGGNIFFSGDSSSLLHDGGNGLLHGVGVVLGVGLGAVAPSANFPFFVAPLGMKEASFLFMVGLGVGGEAGTGLNDIFVSVAEATKTALDLATSAFAFTNLSLATDTPFFIKAPKS</sequence>
<evidence type="ECO:0000313" key="1">
    <source>
        <dbReference type="EMBL" id="RDY13187.1"/>
    </source>
</evidence>
<protein>
    <submittedName>
        <fullName evidence="1">Uncharacterized protein</fullName>
    </submittedName>
</protein>
<evidence type="ECO:0000313" key="2">
    <source>
        <dbReference type="Proteomes" id="UP000257109"/>
    </source>
</evidence>
<keyword evidence="2" id="KW-1185">Reference proteome</keyword>
<feature type="non-terminal residue" evidence="1">
    <location>
        <position position="1"/>
    </location>
</feature>
<name>A0A371IDQ9_MUCPR</name>
<proteinExistence type="predicted"/>
<accession>A0A371IDQ9</accession>